<protein>
    <submittedName>
        <fullName evidence="1">Uncharacterized protein</fullName>
    </submittedName>
</protein>
<dbReference type="Proteomes" id="UP000503011">
    <property type="component" value="Chromosome"/>
</dbReference>
<dbReference type="EMBL" id="AP022871">
    <property type="protein sequence ID" value="BCB86088.1"/>
    <property type="molecule type" value="Genomic_DNA"/>
</dbReference>
<accession>A0A6F8YJE5</accession>
<reference evidence="1 2" key="2">
    <citation type="submission" date="2020-03" db="EMBL/GenBank/DDBJ databases">
        <authorList>
            <person name="Ichikawa N."/>
            <person name="Kimura A."/>
            <person name="Kitahashi Y."/>
            <person name="Uohara A."/>
        </authorList>
    </citation>
    <scope>NUCLEOTIDE SEQUENCE [LARGE SCALE GENOMIC DNA]</scope>
    <source>
        <strain evidence="1 2">NBRC 105367</strain>
    </source>
</reference>
<keyword evidence="2" id="KW-1185">Reference proteome</keyword>
<proteinExistence type="predicted"/>
<reference evidence="1 2" key="1">
    <citation type="submission" date="2020-03" db="EMBL/GenBank/DDBJ databases">
        <title>Whole genome shotgun sequence of Phytohabitans suffuscus NBRC 105367.</title>
        <authorList>
            <person name="Komaki H."/>
            <person name="Tamura T."/>
        </authorList>
    </citation>
    <scope>NUCLEOTIDE SEQUENCE [LARGE SCALE GENOMIC DNA]</scope>
    <source>
        <strain evidence="1 2">NBRC 105367</strain>
    </source>
</reference>
<evidence type="ECO:0000313" key="1">
    <source>
        <dbReference type="EMBL" id="BCB86088.1"/>
    </source>
</evidence>
<name>A0A6F8YJE5_9ACTN</name>
<dbReference type="AlphaFoldDB" id="A0A6F8YJE5"/>
<evidence type="ECO:0000313" key="2">
    <source>
        <dbReference type="Proteomes" id="UP000503011"/>
    </source>
</evidence>
<dbReference type="KEGG" id="psuu:Psuf_034010"/>
<sequence length="192" mass="21628">MALTRELETKIVRLMFEQAEAAGWMYLPDRQRTEIYNRWVQNPEVGGRLQDFMTAEEARVWLKDGVMKEYARAIYGVGKYAPLVGNPAAGPRQLVQRALGPGWEVDPSTREIKPLRLLARKGEDTVHFTWGPARDLKHLIWAALTAEAAGDVTPWVLCLVGSFERPIPADERAMHLRLGERCGLQIVHVNGG</sequence>
<organism evidence="1 2">
    <name type="scientific">Phytohabitans suffuscus</name>
    <dbReference type="NCBI Taxonomy" id="624315"/>
    <lineage>
        <taxon>Bacteria</taxon>
        <taxon>Bacillati</taxon>
        <taxon>Actinomycetota</taxon>
        <taxon>Actinomycetes</taxon>
        <taxon>Micromonosporales</taxon>
        <taxon>Micromonosporaceae</taxon>
    </lineage>
</organism>
<dbReference type="RefSeq" id="WP_173157977.1">
    <property type="nucleotide sequence ID" value="NZ_AP022871.1"/>
</dbReference>
<gene>
    <name evidence="1" type="ORF">Psuf_034010</name>
</gene>